<gene>
    <name evidence="2" type="ORF">SAMN04488535_0062</name>
</gene>
<proteinExistence type="predicted"/>
<feature type="transmembrane region" description="Helical" evidence="1">
    <location>
        <begin position="26"/>
        <end position="48"/>
    </location>
</feature>
<keyword evidence="1" id="KW-0812">Transmembrane</keyword>
<evidence type="ECO:0008006" key="4">
    <source>
        <dbReference type="Google" id="ProtNLM"/>
    </source>
</evidence>
<name>A0A1G9L9V4_9CORY</name>
<evidence type="ECO:0000313" key="3">
    <source>
        <dbReference type="Proteomes" id="UP000199350"/>
    </source>
</evidence>
<dbReference type="Gene3D" id="2.40.410.10">
    <property type="entry name" value="putative membrane protein from Corynebacterium diphtheriae superfamily"/>
    <property type="match status" value="1"/>
</dbReference>
<keyword evidence="3" id="KW-1185">Reference proteome</keyword>
<dbReference type="AlphaFoldDB" id="A0A1G9L9V4"/>
<evidence type="ECO:0000256" key="1">
    <source>
        <dbReference type="SAM" id="Phobius"/>
    </source>
</evidence>
<organism evidence="2 3">
    <name type="scientific">Corynebacterium mycetoides</name>
    <dbReference type="NCBI Taxonomy" id="38302"/>
    <lineage>
        <taxon>Bacteria</taxon>
        <taxon>Bacillati</taxon>
        <taxon>Actinomycetota</taxon>
        <taxon>Actinomycetes</taxon>
        <taxon>Mycobacteriales</taxon>
        <taxon>Corynebacteriaceae</taxon>
        <taxon>Corynebacterium</taxon>
    </lineage>
</organism>
<dbReference type="STRING" id="38302.SAMN04488535_0062"/>
<keyword evidence="1" id="KW-0472">Membrane</keyword>
<dbReference type="Pfam" id="PF11580">
    <property type="entry name" value="DUF3239"/>
    <property type="match status" value="1"/>
</dbReference>
<dbReference type="OrthoDB" id="4548219at2"/>
<protein>
    <recommendedName>
        <fullName evidence="4">DUF3239 domain-containing protein</fullName>
    </recommendedName>
</protein>
<feature type="transmembrane region" description="Helical" evidence="1">
    <location>
        <begin position="54"/>
        <end position="76"/>
    </location>
</feature>
<reference evidence="3" key="1">
    <citation type="submission" date="2016-10" db="EMBL/GenBank/DDBJ databases">
        <authorList>
            <person name="Varghese N."/>
            <person name="Submissions S."/>
        </authorList>
    </citation>
    <scope>NUCLEOTIDE SEQUENCE [LARGE SCALE GENOMIC DNA]</scope>
    <source>
        <strain evidence="3">DSM 20632</strain>
    </source>
</reference>
<dbReference type="Proteomes" id="UP000199350">
    <property type="component" value="Chromosome I"/>
</dbReference>
<sequence>MTAFTFDVDENWAKEHNEMLRDTRSLTLSGIALFILCLAAAVAVWVFVDPASPWHLLGTLALALFGVMMLIVGLAIPKSVGTAQSLYGAHPLAPAIIAGHPGTRTTLLALVNTSVDASAPRWALTVHDVSNIPHVDNTVGAKVPVAAVGGRRDAADQDHWKVITPMPIAWGTPDAAVVARALAAIPDEQWRTLRANKDRVDEVRRAKNDLLPL</sequence>
<keyword evidence="1" id="KW-1133">Transmembrane helix</keyword>
<dbReference type="InterPro" id="IPR021632">
    <property type="entry name" value="DUF3239"/>
</dbReference>
<evidence type="ECO:0000313" key="2">
    <source>
        <dbReference type="EMBL" id="SDL58335.1"/>
    </source>
</evidence>
<accession>A0A1G9L9V4</accession>
<dbReference type="EMBL" id="LT629700">
    <property type="protein sequence ID" value="SDL58335.1"/>
    <property type="molecule type" value="Genomic_DNA"/>
</dbReference>
<dbReference type="RefSeq" id="WP_092147233.1">
    <property type="nucleotide sequence ID" value="NZ_LT629700.1"/>
</dbReference>
<dbReference type="InterPro" id="IPR023124">
    <property type="entry name" value="DUF3239_dom_sf"/>
</dbReference>